<dbReference type="AlphaFoldDB" id="A0A162QFD0"/>
<name>A0A162QFD0_9CLOT</name>
<proteinExistence type="predicted"/>
<gene>
    <name evidence="1" type="primary">norG_4</name>
    <name evidence="1" type="ORF">CLMAG_62460</name>
</gene>
<dbReference type="InterPro" id="IPR015424">
    <property type="entry name" value="PyrdxlP-dep_Trfase"/>
</dbReference>
<protein>
    <submittedName>
        <fullName evidence="1">HTH-type transcriptional regulator NorG</fullName>
    </submittedName>
</protein>
<dbReference type="EMBL" id="LWAE01000018">
    <property type="protein sequence ID" value="KZL88474.1"/>
    <property type="molecule type" value="Genomic_DNA"/>
</dbReference>
<comment type="caution">
    <text evidence="1">The sequence shown here is derived from an EMBL/GenBank/DDBJ whole genome shotgun (WGS) entry which is preliminary data.</text>
</comment>
<evidence type="ECO:0000313" key="2">
    <source>
        <dbReference type="Proteomes" id="UP000076603"/>
    </source>
</evidence>
<dbReference type="STRING" id="1121326.CLMAG_62460"/>
<reference evidence="1 2" key="1">
    <citation type="submission" date="2016-04" db="EMBL/GenBank/DDBJ databases">
        <title>Genome sequence of Clostridium magnum DSM 2767.</title>
        <authorList>
            <person name="Poehlein A."/>
            <person name="Uhlig R."/>
            <person name="Fischer R."/>
            <person name="Bahl H."/>
            <person name="Daniel R."/>
        </authorList>
    </citation>
    <scope>NUCLEOTIDE SEQUENCE [LARGE SCALE GENOMIC DNA]</scope>
    <source>
        <strain evidence="1 2">DSM 2767</strain>
    </source>
</reference>
<dbReference type="Proteomes" id="UP000076603">
    <property type="component" value="Unassembled WGS sequence"/>
</dbReference>
<evidence type="ECO:0000313" key="1">
    <source>
        <dbReference type="EMBL" id="KZL88474.1"/>
    </source>
</evidence>
<dbReference type="PATRIC" id="fig|1121326.3.peg.6320"/>
<accession>A0A162QFD0</accession>
<keyword evidence="2" id="KW-1185">Reference proteome</keyword>
<dbReference type="Gene3D" id="3.90.1150.10">
    <property type="entry name" value="Aspartate Aminotransferase, domain 1"/>
    <property type="match status" value="1"/>
</dbReference>
<dbReference type="SUPFAM" id="SSF53383">
    <property type="entry name" value="PLP-dependent transferases"/>
    <property type="match status" value="1"/>
</dbReference>
<dbReference type="InterPro" id="IPR015422">
    <property type="entry name" value="PyrdxlP-dep_Trfase_small"/>
</dbReference>
<organism evidence="1 2">
    <name type="scientific">Clostridium magnum DSM 2767</name>
    <dbReference type="NCBI Taxonomy" id="1121326"/>
    <lineage>
        <taxon>Bacteria</taxon>
        <taxon>Bacillati</taxon>
        <taxon>Bacillota</taxon>
        <taxon>Clostridia</taxon>
        <taxon>Eubacteriales</taxon>
        <taxon>Clostridiaceae</taxon>
        <taxon>Clostridium</taxon>
    </lineage>
</organism>
<sequence>MVCYFCFFEPNVNRQVMLSILEKYFVDIATWNRPSGGFYIWLKLKKAISLKKIFESCCKNRIGIISYYIL</sequence>